<comment type="caution">
    <text evidence="2">The sequence shown here is derived from an EMBL/GenBank/DDBJ whole genome shotgun (WGS) entry which is preliminary data.</text>
</comment>
<evidence type="ECO:0000313" key="2">
    <source>
        <dbReference type="EMBL" id="GEO81370.1"/>
    </source>
</evidence>
<proteinExistence type="predicted"/>
<keyword evidence="3" id="KW-1185">Reference proteome</keyword>
<dbReference type="EMBL" id="BJZO01000034">
    <property type="protein sequence ID" value="GEO81370.1"/>
    <property type="molecule type" value="Genomic_DNA"/>
</dbReference>
<dbReference type="Gene3D" id="3.40.630.30">
    <property type="match status" value="1"/>
</dbReference>
<dbReference type="InterPro" id="IPR000182">
    <property type="entry name" value="GNAT_dom"/>
</dbReference>
<organism evidence="2 3">
    <name type="scientific">Pararhodospirillum oryzae</name>
    <dbReference type="NCBI Taxonomy" id="478448"/>
    <lineage>
        <taxon>Bacteria</taxon>
        <taxon>Pseudomonadati</taxon>
        <taxon>Pseudomonadota</taxon>
        <taxon>Alphaproteobacteria</taxon>
        <taxon>Rhodospirillales</taxon>
        <taxon>Rhodospirillaceae</taxon>
        <taxon>Pararhodospirillum</taxon>
    </lineage>
</organism>
<dbReference type="GO" id="GO:0016747">
    <property type="term" value="F:acyltransferase activity, transferring groups other than amino-acyl groups"/>
    <property type="evidence" value="ECO:0007669"/>
    <property type="project" value="InterPro"/>
</dbReference>
<dbReference type="SUPFAM" id="SSF55729">
    <property type="entry name" value="Acyl-CoA N-acyltransferases (Nat)"/>
    <property type="match status" value="1"/>
</dbReference>
<dbReference type="InterPro" id="IPR016181">
    <property type="entry name" value="Acyl_CoA_acyltransferase"/>
</dbReference>
<dbReference type="CDD" id="cd04301">
    <property type="entry name" value="NAT_SF"/>
    <property type="match status" value="1"/>
</dbReference>
<evidence type="ECO:0000259" key="1">
    <source>
        <dbReference type="PROSITE" id="PS51186"/>
    </source>
</evidence>
<evidence type="ECO:0000313" key="3">
    <source>
        <dbReference type="Proteomes" id="UP000321567"/>
    </source>
</evidence>
<accession>A0A512H7K4</accession>
<feature type="domain" description="N-acetyltransferase" evidence="1">
    <location>
        <begin position="9"/>
        <end position="154"/>
    </location>
</feature>
<sequence length="154" mass="17013">MAAMGSQPLVIRPATPADIEAVTRLDAEITTVFKSDYWRDLFDRYGEGQVGRHFLVATTGETLAGFIIGEVRAWEFGSPPCGWVFALTVDPTLRLHGVGTALFEAICDRFRGEGVTKVRTMVSKEGDARTLMLFFRSHGMMAGPFIELEKDLVP</sequence>
<dbReference type="Pfam" id="PF00583">
    <property type="entry name" value="Acetyltransf_1"/>
    <property type="match status" value="1"/>
</dbReference>
<reference evidence="2 3" key="1">
    <citation type="submission" date="2019-07" db="EMBL/GenBank/DDBJ databases">
        <title>Whole genome shotgun sequence of Rhodospirillum oryzae NBRC 107573.</title>
        <authorList>
            <person name="Hosoyama A."/>
            <person name="Uohara A."/>
            <person name="Ohji S."/>
            <person name="Ichikawa N."/>
        </authorList>
    </citation>
    <scope>NUCLEOTIDE SEQUENCE [LARGE SCALE GENOMIC DNA]</scope>
    <source>
        <strain evidence="2 3">NBRC 107573</strain>
    </source>
</reference>
<protein>
    <recommendedName>
        <fullName evidence="1">N-acetyltransferase domain-containing protein</fullName>
    </recommendedName>
</protein>
<dbReference type="OrthoDB" id="9788850at2"/>
<gene>
    <name evidence="2" type="ORF">ROR02_15010</name>
</gene>
<dbReference type="Proteomes" id="UP000321567">
    <property type="component" value="Unassembled WGS sequence"/>
</dbReference>
<name>A0A512H7K4_9PROT</name>
<dbReference type="PROSITE" id="PS51186">
    <property type="entry name" value="GNAT"/>
    <property type="match status" value="1"/>
</dbReference>
<dbReference type="AlphaFoldDB" id="A0A512H7K4"/>